<protein>
    <recommendedName>
        <fullName evidence="1">CobQ/CobB/MinD/ParA nucleotide binding domain-containing protein</fullName>
    </recommendedName>
</protein>
<evidence type="ECO:0000313" key="2">
    <source>
        <dbReference type="EMBL" id="AOX18655.1"/>
    </source>
</evidence>
<dbReference type="InterPro" id="IPR050678">
    <property type="entry name" value="DNA_Partitioning_ATPase"/>
</dbReference>
<dbReference type="PIRSF" id="PIRSF009320">
    <property type="entry name" value="Nuc_binding_HP_1000"/>
    <property type="match status" value="1"/>
</dbReference>
<dbReference type="KEGG" id="kba:A0U89_15205"/>
<dbReference type="EMBL" id="CP014676">
    <property type="protein sequence ID" value="AOX18655.1"/>
    <property type="molecule type" value="Genomic_DNA"/>
</dbReference>
<accession>A0A1D8UYC5</accession>
<dbReference type="PANTHER" id="PTHR13696">
    <property type="entry name" value="P-LOOP CONTAINING NUCLEOSIDE TRIPHOSPHATE HYDROLASE"/>
    <property type="match status" value="1"/>
</dbReference>
<geneLocation type="plasmid" evidence="3">
    <name>pkb14400_2</name>
</geneLocation>
<evidence type="ECO:0000259" key="1">
    <source>
        <dbReference type="Pfam" id="PF01656"/>
    </source>
</evidence>
<dbReference type="Pfam" id="PF01656">
    <property type="entry name" value="CbiA"/>
    <property type="match status" value="1"/>
</dbReference>
<evidence type="ECO:0000313" key="3">
    <source>
        <dbReference type="Proteomes" id="UP000179145"/>
    </source>
</evidence>
<name>A0A1D8UYC5_9PROT</name>
<proteinExistence type="predicted"/>
<feature type="domain" description="CobQ/CobB/MinD/ParA nucleotide binding" evidence="1">
    <location>
        <begin position="6"/>
        <end position="183"/>
    </location>
</feature>
<dbReference type="Proteomes" id="UP000179145">
    <property type="component" value="Plasmid pKB14400_2"/>
</dbReference>
<keyword evidence="2" id="KW-0614">Plasmid</keyword>
<gene>
    <name evidence="2" type="ORF">A0U89_15205</name>
</gene>
<dbReference type="AlphaFoldDB" id="A0A1D8UYC5"/>
<dbReference type="PANTHER" id="PTHR13696:SF96">
    <property type="entry name" value="COBQ_COBB_MIND_PARA NUCLEOTIDE BINDING DOMAIN-CONTAINING PROTEIN"/>
    <property type="match status" value="1"/>
</dbReference>
<sequence>MLMATISIASAKGGCGKTTLAIVLGAVLAEQGYVTRLLDCDLNQHASAFGAKNSLERLDVRPSVDEHNVLAELRSAEKEAEITLIDLPGGSSTLALKALQRSNFVLVPCQASLPDVRDAMKTIAQVDDAQDLARSPIARSLIWSRVLPGFESRAAKHVRMSAEETGSPIFSSALMERAAFREMHITGTAPTSNSPISAAAHNARAIADELVLRLSQLAENVA</sequence>
<dbReference type="Gene3D" id="3.40.50.300">
    <property type="entry name" value="P-loop containing nucleotide triphosphate hydrolases"/>
    <property type="match status" value="1"/>
</dbReference>
<reference evidence="2 3" key="1">
    <citation type="journal article" date="2016" name="Microb. Cell Fact.">
        <title>Dissection of exopolysaccharide biosynthesis in Kozakia baliensis.</title>
        <authorList>
            <person name="Brandt J.U."/>
            <person name="Jakob F."/>
            <person name="Behr J."/>
            <person name="Geissler A.J."/>
            <person name="Vogel R.F."/>
        </authorList>
    </citation>
    <scope>NUCLEOTIDE SEQUENCE [LARGE SCALE GENOMIC DNA]</scope>
    <source>
        <strain evidence="2 3">DSM 14400</strain>
        <plasmid evidence="3">Plasmid pkb14400_2</plasmid>
    </source>
</reference>
<dbReference type="CDD" id="cd02042">
    <property type="entry name" value="ParAB_family"/>
    <property type="match status" value="1"/>
</dbReference>
<dbReference type="SUPFAM" id="SSF52540">
    <property type="entry name" value="P-loop containing nucleoside triphosphate hydrolases"/>
    <property type="match status" value="1"/>
</dbReference>
<dbReference type="InterPro" id="IPR027417">
    <property type="entry name" value="P-loop_NTPase"/>
</dbReference>
<organism evidence="2 3">
    <name type="scientific">Kozakia baliensis</name>
    <dbReference type="NCBI Taxonomy" id="153496"/>
    <lineage>
        <taxon>Bacteria</taxon>
        <taxon>Pseudomonadati</taxon>
        <taxon>Pseudomonadota</taxon>
        <taxon>Alphaproteobacteria</taxon>
        <taxon>Acetobacterales</taxon>
        <taxon>Acetobacteraceae</taxon>
        <taxon>Kozakia</taxon>
    </lineage>
</organism>
<keyword evidence="3" id="KW-1185">Reference proteome</keyword>
<dbReference type="InterPro" id="IPR002586">
    <property type="entry name" value="CobQ/CobB/MinD/ParA_Nub-bd_dom"/>
</dbReference>